<dbReference type="Gene3D" id="2.60.120.10">
    <property type="entry name" value="Jelly Rolls"/>
    <property type="match status" value="1"/>
</dbReference>
<dbReference type="InterPro" id="IPR047142">
    <property type="entry name" value="OryJ/VirC-like"/>
</dbReference>
<dbReference type="SUPFAM" id="SSF51182">
    <property type="entry name" value="RmlC-like cupins"/>
    <property type="match status" value="1"/>
</dbReference>
<reference evidence="2 3" key="1">
    <citation type="journal article" date="2017" name="Genome Announc.">
        <title>Draft Genome Sequence of Agrobacterium tumefaciens Biovar 1 Strain 186, Isolated from Walnut.</title>
        <authorList>
            <person name="Poret-Peterson A.T."/>
            <person name="Bhatnagar S."/>
            <person name="McClean A.E."/>
            <person name="Kluepfel D.A."/>
        </authorList>
    </citation>
    <scope>NUCLEOTIDE SEQUENCE [LARGE SCALE GENOMIC DNA]</scope>
    <source>
        <strain evidence="2 3">186</strain>
    </source>
</reference>
<dbReference type="InterPro" id="IPR011051">
    <property type="entry name" value="RmlC_Cupin_sf"/>
</dbReference>
<accession>A0AAP9EAL0</accession>
<proteinExistence type="predicted"/>
<dbReference type="RefSeq" id="WP_099087023.1">
    <property type="nucleotide sequence ID" value="NZ_CP042276.1"/>
</dbReference>
<dbReference type="PANTHER" id="PTHR36156:SF2">
    <property type="entry name" value="CUPIN TYPE-2 DOMAIN-CONTAINING PROTEIN"/>
    <property type="match status" value="1"/>
</dbReference>
<dbReference type="InterPro" id="IPR013096">
    <property type="entry name" value="Cupin_2"/>
</dbReference>
<dbReference type="CDD" id="cd02231">
    <property type="entry name" value="cupin_BLL6423-like"/>
    <property type="match status" value="1"/>
</dbReference>
<geneLocation type="plasmid" evidence="3">
    <name>pat</name>
</geneLocation>
<feature type="domain" description="Cupin type-2" evidence="1">
    <location>
        <begin position="114"/>
        <end position="173"/>
    </location>
</feature>
<evidence type="ECO:0000259" key="1">
    <source>
        <dbReference type="Pfam" id="PF07883"/>
    </source>
</evidence>
<dbReference type="InterPro" id="IPR014710">
    <property type="entry name" value="RmlC-like_jellyroll"/>
</dbReference>
<organism evidence="2 3">
    <name type="scientific">Agrobacterium tumefaciens</name>
    <dbReference type="NCBI Taxonomy" id="358"/>
    <lineage>
        <taxon>Bacteria</taxon>
        <taxon>Pseudomonadati</taxon>
        <taxon>Pseudomonadota</taxon>
        <taxon>Alphaproteobacteria</taxon>
        <taxon>Hyphomicrobiales</taxon>
        <taxon>Rhizobiaceae</taxon>
        <taxon>Rhizobium/Agrobacterium group</taxon>
        <taxon>Agrobacterium</taxon>
        <taxon>Agrobacterium tumefaciens complex</taxon>
    </lineage>
</organism>
<dbReference type="PANTHER" id="PTHR36156">
    <property type="entry name" value="SLR2101 PROTEIN"/>
    <property type="match status" value="1"/>
</dbReference>
<dbReference type="AlphaFoldDB" id="A0AAP9EAL0"/>
<dbReference type="Proteomes" id="UP000222296">
    <property type="component" value="Plasmid pAt"/>
</dbReference>
<dbReference type="Pfam" id="PF07883">
    <property type="entry name" value="Cupin_2"/>
    <property type="match status" value="1"/>
</dbReference>
<protein>
    <submittedName>
        <fullName evidence="2">Cupin domain-containing protein</fullName>
    </submittedName>
</protein>
<sequence length="183" mass="19410">MQVRRVVIGENSQGKSVFVESGAAPLAHEFKHLPGQGLARIWMTNPGQKIGQNAGLPDGEPMTATGPMLPAAGGTSFVIAKYAPDSVFLAPNFNGPAAGGEFYIYAPDLAATMEPDAPGMHRTDSIDYGVVLDGEIWLEVDDGREVQLKAGDTIVQLGGRHAWRNKSDRTTTVAFVLCGASRT</sequence>
<dbReference type="EMBL" id="CP042276">
    <property type="protein sequence ID" value="QDY97662.1"/>
    <property type="molecule type" value="Genomic_DNA"/>
</dbReference>
<keyword evidence="2" id="KW-0614">Plasmid</keyword>
<evidence type="ECO:0000313" key="3">
    <source>
        <dbReference type="Proteomes" id="UP000222296"/>
    </source>
</evidence>
<name>A0AAP9EAL0_AGRTU</name>
<evidence type="ECO:0000313" key="2">
    <source>
        <dbReference type="EMBL" id="QDY97662.1"/>
    </source>
</evidence>
<gene>
    <name evidence="2" type="ORF">CG010_026285</name>
</gene>